<evidence type="ECO:0000256" key="1">
    <source>
        <dbReference type="SAM" id="MobiDB-lite"/>
    </source>
</evidence>
<gene>
    <name evidence="3" type="ORF">SDC9_136894</name>
</gene>
<organism evidence="3">
    <name type="scientific">bioreactor metagenome</name>
    <dbReference type="NCBI Taxonomy" id="1076179"/>
    <lineage>
        <taxon>unclassified sequences</taxon>
        <taxon>metagenomes</taxon>
        <taxon>ecological metagenomes</taxon>
    </lineage>
</organism>
<comment type="caution">
    <text evidence="3">The sequence shown here is derived from an EMBL/GenBank/DDBJ whole genome shotgun (WGS) entry which is preliminary data.</text>
</comment>
<feature type="region of interest" description="Disordered" evidence="1">
    <location>
        <begin position="214"/>
        <end position="238"/>
    </location>
</feature>
<evidence type="ECO:0000259" key="2">
    <source>
        <dbReference type="Pfam" id="PF14905"/>
    </source>
</evidence>
<accession>A0A645DML8</accession>
<protein>
    <recommendedName>
        <fullName evidence="2">Outer membrane protein beta-barrel domain-containing protein</fullName>
    </recommendedName>
</protein>
<dbReference type="Pfam" id="PF14905">
    <property type="entry name" value="OMP_b-brl_3"/>
    <property type="match status" value="1"/>
</dbReference>
<dbReference type="EMBL" id="VSSQ01037162">
    <property type="protein sequence ID" value="MPM89782.1"/>
    <property type="molecule type" value="Genomic_DNA"/>
</dbReference>
<evidence type="ECO:0000313" key="3">
    <source>
        <dbReference type="EMBL" id="MPM89782.1"/>
    </source>
</evidence>
<feature type="compositionally biased region" description="Gly residues" evidence="1">
    <location>
        <begin position="228"/>
        <end position="238"/>
    </location>
</feature>
<name>A0A645DML8_9ZZZZ</name>
<proteinExistence type="predicted"/>
<dbReference type="InterPro" id="IPR041700">
    <property type="entry name" value="OMP_b-brl_3"/>
</dbReference>
<dbReference type="AlphaFoldDB" id="A0A645DML8"/>
<feature type="domain" description="Outer membrane protein beta-barrel" evidence="2">
    <location>
        <begin position="23"/>
        <end position="205"/>
    </location>
</feature>
<sequence length="238" mass="27208">MNKNWYDQGGVQYSMPINEQGVYNTNGNIMFTAPFAKNVFFISTNTRAGLNKGVNYSNGLRNNTTSLSLGEQLRLTYKGKMLEASMGAGINYSNAWYTIQQKSKTANWTNSILANVIWTLPKGFNFSSDLDYRFFIGFDNNANKPSAVWNAEIYKMMFKNAATLRVKVYDILNQAKTLYRNNADNYVEDIENNILRQYVMVSFSFRFGKFNSGNMKRPDGRDQNYGPRPGGSFGERRF</sequence>
<reference evidence="3" key="1">
    <citation type="submission" date="2019-08" db="EMBL/GenBank/DDBJ databases">
        <authorList>
            <person name="Kucharzyk K."/>
            <person name="Murdoch R.W."/>
            <person name="Higgins S."/>
            <person name="Loffler F."/>
        </authorList>
    </citation>
    <scope>NUCLEOTIDE SEQUENCE</scope>
</reference>